<dbReference type="InterPro" id="IPR015590">
    <property type="entry name" value="Aldehyde_DH_dom"/>
</dbReference>
<evidence type="ECO:0000259" key="7">
    <source>
        <dbReference type="Pfam" id="PF00171"/>
    </source>
</evidence>
<accession>A0A9X7WLR1</accession>
<organism evidence="8 9">
    <name type="scientific">Mycolicibacter heraklionensis</name>
    <dbReference type="NCBI Taxonomy" id="512402"/>
    <lineage>
        <taxon>Bacteria</taxon>
        <taxon>Bacillati</taxon>
        <taxon>Actinomycetota</taxon>
        <taxon>Actinomycetes</taxon>
        <taxon>Mycobacteriales</taxon>
        <taxon>Mycobacteriaceae</taxon>
        <taxon>Mycolicibacter</taxon>
    </lineage>
</organism>
<reference evidence="8" key="1">
    <citation type="submission" date="2021-08" db="EMBL/GenBank/DDBJ databases">
        <title>Whole genome sequencing of non-tuberculosis mycobacteria type-strains.</title>
        <authorList>
            <person name="Igarashi Y."/>
            <person name="Osugi A."/>
            <person name="Mitarai S."/>
        </authorList>
    </citation>
    <scope>NUCLEOTIDE SEQUENCE</scope>
    <source>
        <strain evidence="8">JCM 30995</strain>
    </source>
</reference>
<dbReference type="EMBL" id="CP080997">
    <property type="protein sequence ID" value="QZA10247.1"/>
    <property type="molecule type" value="Genomic_DNA"/>
</dbReference>
<evidence type="ECO:0000256" key="6">
    <source>
        <dbReference type="RuleBase" id="RU003345"/>
    </source>
</evidence>
<dbReference type="InterPro" id="IPR012394">
    <property type="entry name" value="Aldehyde_DH_NAD(P)"/>
</dbReference>
<evidence type="ECO:0000313" key="9">
    <source>
        <dbReference type="Proteomes" id="UP000825008"/>
    </source>
</evidence>
<dbReference type="KEGG" id="mher:K3U94_19165"/>
<dbReference type="AlphaFoldDB" id="A0A9X7WLR1"/>
<dbReference type="PANTHER" id="PTHR43570:SF16">
    <property type="entry name" value="ALDEHYDE DEHYDROGENASE TYPE III, ISOFORM Q"/>
    <property type="match status" value="1"/>
</dbReference>
<dbReference type="GO" id="GO:0005737">
    <property type="term" value="C:cytoplasm"/>
    <property type="evidence" value="ECO:0007669"/>
    <property type="project" value="TreeGrafter"/>
</dbReference>
<keyword evidence="2 3" id="KW-0560">Oxidoreductase</keyword>
<dbReference type="Pfam" id="PF00171">
    <property type="entry name" value="Aldedh"/>
    <property type="match status" value="1"/>
</dbReference>
<dbReference type="GO" id="GO:0006081">
    <property type="term" value="P:aldehyde metabolic process"/>
    <property type="evidence" value="ECO:0007669"/>
    <property type="project" value="InterPro"/>
</dbReference>
<dbReference type="InterPro" id="IPR016161">
    <property type="entry name" value="Ald_DH/histidinol_DH"/>
</dbReference>
<dbReference type="InterPro" id="IPR016162">
    <property type="entry name" value="Ald_DH_N"/>
</dbReference>
<dbReference type="Gene3D" id="3.40.309.10">
    <property type="entry name" value="Aldehyde Dehydrogenase, Chain A, domain 2"/>
    <property type="match status" value="1"/>
</dbReference>
<feature type="domain" description="Aldehyde dehydrogenase" evidence="7">
    <location>
        <begin position="20"/>
        <end position="432"/>
    </location>
</feature>
<comment type="similarity">
    <text evidence="1 3 6">Belongs to the aldehyde dehydrogenase family.</text>
</comment>
<evidence type="ECO:0000256" key="1">
    <source>
        <dbReference type="ARBA" id="ARBA00009986"/>
    </source>
</evidence>
<dbReference type="Proteomes" id="UP000825008">
    <property type="component" value="Chromosome"/>
</dbReference>
<evidence type="ECO:0000256" key="3">
    <source>
        <dbReference type="PIRNR" id="PIRNR036492"/>
    </source>
</evidence>
<evidence type="ECO:0000256" key="4">
    <source>
        <dbReference type="PIRSR" id="PIRSR036492-1"/>
    </source>
</evidence>
<dbReference type="Gene3D" id="3.40.605.10">
    <property type="entry name" value="Aldehyde Dehydrogenase, Chain A, domain 1"/>
    <property type="match status" value="1"/>
</dbReference>
<evidence type="ECO:0000256" key="5">
    <source>
        <dbReference type="PROSITE-ProRule" id="PRU10007"/>
    </source>
</evidence>
<proteinExistence type="inferred from homology"/>
<dbReference type="PIRSF" id="PIRSF036492">
    <property type="entry name" value="ALDH"/>
    <property type="match status" value="1"/>
</dbReference>
<protein>
    <recommendedName>
        <fullName evidence="3">Aldehyde dehydrogenase</fullName>
    </recommendedName>
</protein>
<sequence>MLEKQRRSFVADGPPSDAVRRNRIDRLLAMVLDNVDAFTAAMAQDFGTRSRAASLATEMVGMVPVVEHTRSHVRQWMRPSKLLRAARLVGLRAEVQPSPLGVVGIIGPWNFPLQLVVVPAAAAFAAGNRVMVKMSEITSRTAEVMQQLAPKYFDENEFAVVTGGADVAAAFAGLPFDHVFFTGSPSVGALVQRAAADNLVPVTLELGGKNPVVVAPGADIRRSAKRIASARMVNGGQVCVCPDYVLVPENDIDAFVDVARQTLRDMFPTILDNGDYCSSVNDANFDRVLGLIDDARDRGAVVESIAPDGETLPDRAVRKIAPTIVRGVDATMRIADEEIFGPVLTVQGYGTLDEAIEMINARPAPLVAYWFGPGDKNFRDFVRRTRSGGVARNDFAAQMIPSGAPFGGVGRSGMGAYHGKAGFDAFSHYRTVVGSDLPFSMTGSAAPPFKPAMRFYADAMLRSARNRTRRRLKRR</sequence>
<feature type="active site" evidence="4 5">
    <location>
        <position position="205"/>
    </location>
</feature>
<gene>
    <name evidence="8" type="ORF">K3U94_19165</name>
</gene>
<dbReference type="InterPro" id="IPR016163">
    <property type="entry name" value="Ald_DH_C"/>
</dbReference>
<dbReference type="PANTHER" id="PTHR43570">
    <property type="entry name" value="ALDEHYDE DEHYDROGENASE"/>
    <property type="match status" value="1"/>
</dbReference>
<dbReference type="GO" id="GO:0004029">
    <property type="term" value="F:aldehyde dehydrogenase (NAD+) activity"/>
    <property type="evidence" value="ECO:0007669"/>
    <property type="project" value="TreeGrafter"/>
</dbReference>
<evidence type="ECO:0000313" key="8">
    <source>
        <dbReference type="EMBL" id="QZA10247.1"/>
    </source>
</evidence>
<dbReference type="SUPFAM" id="SSF53720">
    <property type="entry name" value="ALDH-like"/>
    <property type="match status" value="1"/>
</dbReference>
<name>A0A9X7WLR1_9MYCO</name>
<dbReference type="RefSeq" id="WP_220696875.1">
    <property type="nucleotide sequence ID" value="NZ_CP080997.1"/>
</dbReference>
<dbReference type="InterPro" id="IPR029510">
    <property type="entry name" value="Ald_DH_CS_GLU"/>
</dbReference>
<feature type="active site" evidence="4">
    <location>
        <position position="239"/>
    </location>
</feature>
<dbReference type="PROSITE" id="PS00687">
    <property type="entry name" value="ALDEHYDE_DEHYDR_GLU"/>
    <property type="match status" value="1"/>
</dbReference>
<evidence type="ECO:0000256" key="2">
    <source>
        <dbReference type="ARBA" id="ARBA00023002"/>
    </source>
</evidence>